<evidence type="ECO:0000256" key="1">
    <source>
        <dbReference type="SAM" id="Phobius"/>
    </source>
</evidence>
<proteinExistence type="predicted"/>
<dbReference type="PANTHER" id="PTHR37446:SF1">
    <property type="entry name" value="CLAUDIN"/>
    <property type="match status" value="1"/>
</dbReference>
<reference evidence="3" key="1">
    <citation type="submission" date="2024-02" db="UniProtKB">
        <authorList>
            <consortium name="WormBaseParasite"/>
        </authorList>
    </citation>
    <scope>IDENTIFICATION</scope>
</reference>
<keyword evidence="2" id="KW-1185">Reference proteome</keyword>
<evidence type="ECO:0000313" key="3">
    <source>
        <dbReference type="WBParaSite" id="MBELARI_LOCUS4237"/>
    </source>
</evidence>
<feature type="transmembrane region" description="Helical" evidence="1">
    <location>
        <begin position="58"/>
        <end position="82"/>
    </location>
</feature>
<dbReference type="AlphaFoldDB" id="A0AAF3FCA9"/>
<name>A0AAF3FCA9_9BILA</name>
<feature type="transmembrane region" description="Helical" evidence="1">
    <location>
        <begin position="89"/>
        <end position="115"/>
    </location>
</feature>
<keyword evidence="1" id="KW-0472">Membrane</keyword>
<evidence type="ECO:0000313" key="2">
    <source>
        <dbReference type="Proteomes" id="UP000887575"/>
    </source>
</evidence>
<sequence length="203" mass="23843">MIFSTFSADWRTYTFQNGDVWQSGIFKYNCKAPKSGQGPQFSKCGKYWWQNQKGWEKVVVIFQVTAVGWLFLSLASTIFSWFHSLRQKVVIFLLMVTSALCTVFLGLSVMFYTFNNIGLPYHERFLENVSVGYGLSFWLALLSWIYSIFTTFIVFCIFLSEFDLFAKSRNVLFSELKEKVMKTKDDDEPLLKKQSQLYDHYRI</sequence>
<feature type="transmembrane region" description="Helical" evidence="1">
    <location>
        <begin position="135"/>
        <end position="159"/>
    </location>
</feature>
<dbReference type="PANTHER" id="PTHR37446">
    <property type="entry name" value="CLAUDIN-LIKE IN CAENORHABDITIS"/>
    <property type="match status" value="1"/>
</dbReference>
<accession>A0AAF3FCA9</accession>
<organism evidence="2 3">
    <name type="scientific">Mesorhabditis belari</name>
    <dbReference type="NCBI Taxonomy" id="2138241"/>
    <lineage>
        <taxon>Eukaryota</taxon>
        <taxon>Metazoa</taxon>
        <taxon>Ecdysozoa</taxon>
        <taxon>Nematoda</taxon>
        <taxon>Chromadorea</taxon>
        <taxon>Rhabditida</taxon>
        <taxon>Rhabditina</taxon>
        <taxon>Rhabditomorpha</taxon>
        <taxon>Rhabditoidea</taxon>
        <taxon>Rhabditidae</taxon>
        <taxon>Mesorhabditinae</taxon>
        <taxon>Mesorhabditis</taxon>
    </lineage>
</organism>
<keyword evidence="1" id="KW-0812">Transmembrane</keyword>
<keyword evidence="1" id="KW-1133">Transmembrane helix</keyword>
<protein>
    <submittedName>
        <fullName evidence="3">Uncharacterized protein</fullName>
    </submittedName>
</protein>
<dbReference type="Proteomes" id="UP000887575">
    <property type="component" value="Unassembled WGS sequence"/>
</dbReference>
<dbReference type="WBParaSite" id="MBELARI_LOCUS4237">
    <property type="protein sequence ID" value="MBELARI_LOCUS4237"/>
    <property type="gene ID" value="MBELARI_LOCUS4237"/>
</dbReference>